<keyword evidence="3" id="KW-0378">Hydrolase</keyword>
<dbReference type="PATRIC" id="fig|1617426.3.peg.1292"/>
<sequence>MRNRRKTILTVSAFLMIGLIAVIVFIIARPYRADDGARSALAGDGKVVVNDFAGFIRFAPAETKDLTGIIIYPGGLVEAESYAPLAYELALDGYTTFIVRMPFNLAVLDPGKADQVIAANPQFDTWIVGGHSLGGAMAAQFADNNTEVDGLFLLAAYPPDSTDLRDEPYPAVSIYGSSDTVLNRDAVSKSNLPAENEIIVIEGGNHAQFGSYGAQAGDSPPSVSVTEQISRTVSAIETYLLAAPLQQ</sequence>
<accession>A0A136LWK5</accession>
<keyword evidence="1" id="KW-1133">Transmembrane helix</keyword>
<dbReference type="STRING" id="1617426.TR69_WS6001001309"/>
<evidence type="ECO:0000256" key="1">
    <source>
        <dbReference type="SAM" id="Phobius"/>
    </source>
</evidence>
<comment type="caution">
    <text evidence="3">The sequence shown here is derived from an EMBL/GenBank/DDBJ whole genome shotgun (WGS) entry which is preliminary data.</text>
</comment>
<evidence type="ECO:0000313" key="4">
    <source>
        <dbReference type="Proteomes" id="UP000070457"/>
    </source>
</evidence>
<reference evidence="3 4" key="1">
    <citation type="submission" date="2015-02" db="EMBL/GenBank/DDBJ databases">
        <title>Improved understanding of the partial-nitritation anammox process through 23 genomes representing the majority of the microbial community.</title>
        <authorList>
            <person name="Speth D.R."/>
            <person name="In T Zandt M."/>
            <person name="Guerrero Cruz S."/>
            <person name="Jetten M.S."/>
            <person name="Dutilh B.E."/>
        </authorList>
    </citation>
    <scope>NUCLEOTIDE SEQUENCE [LARGE SCALE GENOMIC DNA]</scope>
    <source>
        <strain evidence="3">OLB20</strain>
    </source>
</reference>
<name>A0A136LWK5_9BACT</name>
<organism evidence="3 4">
    <name type="scientific">candidate division WS6 bacterium OLB20</name>
    <dbReference type="NCBI Taxonomy" id="1617426"/>
    <lineage>
        <taxon>Bacteria</taxon>
        <taxon>Candidatus Dojkabacteria</taxon>
    </lineage>
</organism>
<keyword evidence="1" id="KW-0812">Transmembrane</keyword>
<dbReference type="InterPro" id="IPR029058">
    <property type="entry name" value="AB_hydrolase_fold"/>
</dbReference>
<protein>
    <submittedName>
        <fullName evidence="3">Alpha/beta hydrolase family protein</fullName>
    </submittedName>
</protein>
<dbReference type="InterPro" id="IPR029059">
    <property type="entry name" value="AB_hydrolase_5"/>
</dbReference>
<dbReference type="Pfam" id="PF12695">
    <property type="entry name" value="Abhydrolase_5"/>
    <property type="match status" value="1"/>
</dbReference>
<dbReference type="GO" id="GO:0016787">
    <property type="term" value="F:hydrolase activity"/>
    <property type="evidence" value="ECO:0007669"/>
    <property type="project" value="UniProtKB-KW"/>
</dbReference>
<dbReference type="AlphaFoldDB" id="A0A136LWK5"/>
<dbReference type="SUPFAM" id="SSF53474">
    <property type="entry name" value="alpha/beta-Hydrolases"/>
    <property type="match status" value="1"/>
</dbReference>
<dbReference type="Proteomes" id="UP000070457">
    <property type="component" value="Unassembled WGS sequence"/>
</dbReference>
<keyword evidence="1" id="KW-0472">Membrane</keyword>
<feature type="domain" description="Alpha/beta hydrolase fold-5" evidence="2">
    <location>
        <begin position="68"/>
        <end position="228"/>
    </location>
</feature>
<dbReference type="Gene3D" id="3.40.50.1820">
    <property type="entry name" value="alpha/beta hydrolase"/>
    <property type="match status" value="1"/>
</dbReference>
<feature type="transmembrane region" description="Helical" evidence="1">
    <location>
        <begin position="7"/>
        <end position="28"/>
    </location>
</feature>
<evidence type="ECO:0000259" key="2">
    <source>
        <dbReference type="Pfam" id="PF12695"/>
    </source>
</evidence>
<evidence type="ECO:0000313" key="3">
    <source>
        <dbReference type="EMBL" id="KXK26016.1"/>
    </source>
</evidence>
<proteinExistence type="predicted"/>
<gene>
    <name evidence="3" type="ORF">TR69_WS6001001309</name>
</gene>
<dbReference type="EMBL" id="JYNZ01000005">
    <property type="protein sequence ID" value="KXK26016.1"/>
    <property type="molecule type" value="Genomic_DNA"/>
</dbReference>